<dbReference type="InterPro" id="IPR036249">
    <property type="entry name" value="Thioredoxin-like_sf"/>
</dbReference>
<accession>A0A2Z3L903</accession>
<dbReference type="Proteomes" id="UP000245872">
    <property type="component" value="Chromosome"/>
</dbReference>
<keyword evidence="2" id="KW-0963">Cytoplasm</keyword>
<evidence type="ECO:0000256" key="3">
    <source>
        <dbReference type="ARBA" id="ARBA00023284"/>
    </source>
</evidence>
<keyword evidence="5" id="KW-1185">Reference proteome</keyword>
<gene>
    <name evidence="4" type="ORF">DK880_00539</name>
</gene>
<dbReference type="EMBL" id="CP029619">
    <property type="protein sequence ID" value="AWN81859.1"/>
    <property type="molecule type" value="Genomic_DNA"/>
</dbReference>
<dbReference type="RefSeq" id="WP_162534135.1">
    <property type="nucleotide sequence ID" value="NZ_CP029619.1"/>
</dbReference>
<proteinExistence type="predicted"/>
<evidence type="ECO:0000313" key="5">
    <source>
        <dbReference type="Proteomes" id="UP000245872"/>
    </source>
</evidence>
<dbReference type="KEGG" id="cher:DK880_00539"/>
<reference evidence="4 5" key="1">
    <citation type="submission" date="2018-05" db="EMBL/GenBank/DDBJ databases">
        <title>Candidatus Cardinium hertigii Genome Assembly.</title>
        <authorList>
            <person name="Showmaker K.C."/>
            <person name="Walden K.O."/>
            <person name="Fields C.J."/>
            <person name="Lambert K.N."/>
            <person name="Hudson M.E."/>
        </authorList>
    </citation>
    <scope>NUCLEOTIDE SEQUENCE [LARGE SCALE GENOMIC DNA]</scope>
    <source>
        <strain evidence="5">cHgTN10</strain>
    </source>
</reference>
<dbReference type="PANTHER" id="PTHR28630">
    <property type="match status" value="1"/>
</dbReference>
<name>A0A2Z3L903_9BACT</name>
<comment type="subcellular location">
    <subcellularLocation>
        <location evidence="1">Cytoplasm</location>
    </subcellularLocation>
</comment>
<dbReference type="Pfam" id="PF13911">
    <property type="entry name" value="AhpC-TSA_2"/>
    <property type="match status" value="1"/>
</dbReference>
<evidence type="ECO:0008006" key="6">
    <source>
        <dbReference type="Google" id="ProtNLM"/>
    </source>
</evidence>
<dbReference type="PANTHER" id="PTHR28630:SF31">
    <property type="entry name" value="PEROXIREDOXIN-LIKE 2A"/>
    <property type="match status" value="1"/>
</dbReference>
<evidence type="ECO:0000313" key="4">
    <source>
        <dbReference type="EMBL" id="AWN81859.1"/>
    </source>
</evidence>
<evidence type="ECO:0000256" key="2">
    <source>
        <dbReference type="ARBA" id="ARBA00022490"/>
    </source>
</evidence>
<dbReference type="CDD" id="cd02970">
    <property type="entry name" value="PRX_like2"/>
    <property type="match status" value="1"/>
</dbReference>
<dbReference type="InterPro" id="IPR032801">
    <property type="entry name" value="PXL2A/B/C"/>
</dbReference>
<keyword evidence="3" id="KW-0676">Redox-active center</keyword>
<sequence>MIGKILTIAALATITYANLPTTYTLGHQEPTLPYLQQGKLYYIDSSENSAAYTAIKAAEIFNASPVVVMAIRRVGCKFCRHEASRLSSLADQLNQRGIRLIGITHEIIDIDAFRPYLKGDIYYDPNKHFFGPKQRWMPLWMGFLRWSTYVNKHQGASIKGNLKGEARLLGAIYLINKDKITFMHLEKHWGDHVDIQAVQKAIEQIN</sequence>
<dbReference type="GO" id="GO:0016209">
    <property type="term" value="F:antioxidant activity"/>
    <property type="evidence" value="ECO:0007669"/>
    <property type="project" value="TreeGrafter"/>
</dbReference>
<dbReference type="Gene3D" id="3.40.30.10">
    <property type="entry name" value="Glutaredoxin"/>
    <property type="match status" value="1"/>
</dbReference>
<protein>
    <recommendedName>
        <fullName evidence="6">Redoxin domain-containing protein</fullName>
    </recommendedName>
</protein>
<dbReference type="SUPFAM" id="SSF52833">
    <property type="entry name" value="Thioredoxin-like"/>
    <property type="match status" value="1"/>
</dbReference>
<dbReference type="AlphaFoldDB" id="A0A2Z3L903"/>
<organism evidence="4 5">
    <name type="scientific">Candidatus Cardinium hertigii</name>
    <dbReference type="NCBI Taxonomy" id="247481"/>
    <lineage>
        <taxon>Bacteria</taxon>
        <taxon>Pseudomonadati</taxon>
        <taxon>Bacteroidota</taxon>
        <taxon>Cytophagia</taxon>
        <taxon>Cytophagales</taxon>
        <taxon>Amoebophilaceae</taxon>
        <taxon>Candidatus Cardinium</taxon>
    </lineage>
</organism>
<evidence type="ECO:0000256" key="1">
    <source>
        <dbReference type="ARBA" id="ARBA00004496"/>
    </source>
</evidence>
<dbReference type="GO" id="GO:0005737">
    <property type="term" value="C:cytoplasm"/>
    <property type="evidence" value="ECO:0007669"/>
    <property type="project" value="UniProtKB-SubCell"/>
</dbReference>